<accession>A0ABD3A4T9</accession>
<feature type="compositionally biased region" description="Polar residues" evidence="7">
    <location>
        <begin position="713"/>
        <end position="723"/>
    </location>
</feature>
<dbReference type="InterPro" id="IPR017907">
    <property type="entry name" value="Znf_RING_CS"/>
</dbReference>
<keyword evidence="4 6" id="KW-0863">Zinc-finger</keyword>
<dbReference type="PANTHER" id="PTHR12983">
    <property type="entry name" value="RING FINGER 10 FAMILY MEMBER"/>
    <property type="match status" value="1"/>
</dbReference>
<feature type="compositionally biased region" description="Polar residues" evidence="7">
    <location>
        <begin position="119"/>
        <end position="156"/>
    </location>
</feature>
<evidence type="ECO:0000259" key="8">
    <source>
        <dbReference type="PROSITE" id="PS50089"/>
    </source>
</evidence>
<name>A0ABD3A4T9_9GENT</name>
<dbReference type="GO" id="GO:0008270">
    <property type="term" value="F:zinc ion binding"/>
    <property type="evidence" value="ECO:0007669"/>
    <property type="project" value="UniProtKB-KW"/>
</dbReference>
<dbReference type="InterPro" id="IPR018957">
    <property type="entry name" value="Znf_C3HC4_RING-type"/>
</dbReference>
<reference evidence="9 10" key="1">
    <citation type="submission" date="2024-11" db="EMBL/GenBank/DDBJ databases">
        <title>A near-complete genome assembly of Cinchona calisaya.</title>
        <authorList>
            <person name="Lian D.C."/>
            <person name="Zhao X.W."/>
            <person name="Wei L."/>
        </authorList>
    </citation>
    <scope>NUCLEOTIDE SEQUENCE [LARGE SCALE GENOMIC DNA]</scope>
    <source>
        <tissue evidence="9">Nenye</tissue>
    </source>
</reference>
<evidence type="ECO:0000256" key="1">
    <source>
        <dbReference type="ARBA" id="ARBA00004496"/>
    </source>
</evidence>
<dbReference type="Pfam" id="PF00097">
    <property type="entry name" value="zf-C3HC4"/>
    <property type="match status" value="1"/>
</dbReference>
<dbReference type="SMART" id="SM00184">
    <property type="entry name" value="RING"/>
    <property type="match status" value="1"/>
</dbReference>
<proteinExistence type="predicted"/>
<dbReference type="Gene3D" id="3.30.40.10">
    <property type="entry name" value="Zinc/RING finger domain, C3HC4 (zinc finger)"/>
    <property type="match status" value="1"/>
</dbReference>
<dbReference type="AlphaFoldDB" id="A0ABD3A4T9"/>
<feature type="compositionally biased region" description="Low complexity" evidence="7">
    <location>
        <begin position="11"/>
        <end position="23"/>
    </location>
</feature>
<feature type="region of interest" description="Disordered" evidence="7">
    <location>
        <begin position="706"/>
        <end position="762"/>
    </location>
</feature>
<feature type="compositionally biased region" description="Basic and acidic residues" evidence="7">
    <location>
        <begin position="80"/>
        <end position="97"/>
    </location>
</feature>
<sequence>MSILPYNTLGSATSSSSSSSAISPQTPNSNHGASPFPSQQQQPDQPPHHQTSSRRISSRSSPPYGCSGSPAPAAYGSDGPSEKEVNEGEKQDPEKISAHGNGGKILHHELADQAGVGLGSTQHQHQRRSSGSIASLNGNLVSASTGPRGSSAARKTQMVSGNHLLNFHYNPIPRQNSRPWAPPPRRQQRRKPYNKDLFLQANYKFVILDSGNYAPESMEPDKMLQWEDIICLKYFTPFQVQCPICLDDPLCPQITSCGHIFCFPCVMQYLMLGEDDHKAEYNKKCPLCFMMISSKDLYTIYIENVKQYSVGDVIEFWLLTRQKDSFGLSLKNNEGIDTIDEVQDSFSKFTFTSDVDLSVREAMTDLDSWLARADSGLVDDLEKLPYVCAAIKQLEQRKKYWNERRVSNGYTTGRHNASLTTLPGSTCAGKVYNVDVDACDSAWGSPSNSGSDKSVWLQKPTTDKSTISVETSDLPESLDGCDGCSSSSLKDNTNLKIQFDGCNGGKDRDSYNFYQAVDGQNLILHPLNMKCLLHHYGSYNELPNRITGKILQLESVTQSEAMRRRYRYLSHFSLTATFQFCEIDLSEILPADTLSPFIDEIKNREKQRKRLARKEHRDKVKAEAAGSHFTIPLNLECSSHVEPPIFSMDDFEALGTSTAMSSSPPIIGERPSFSNVARLGFAAGQDSPALKTEDAHSLPKTEVSCDSVGASGARNNSGQSFANVTYRGKPPERPEVSEMNKMGKKGKKPSRILLSTAGGRRY</sequence>
<comment type="caution">
    <text evidence="9">The sequence shown here is derived from an EMBL/GenBank/DDBJ whole genome shotgun (WGS) entry which is preliminary data.</text>
</comment>
<evidence type="ECO:0000256" key="2">
    <source>
        <dbReference type="ARBA" id="ARBA00022490"/>
    </source>
</evidence>
<keyword evidence="5" id="KW-0862">Zinc</keyword>
<evidence type="ECO:0000256" key="5">
    <source>
        <dbReference type="ARBA" id="ARBA00022833"/>
    </source>
</evidence>
<dbReference type="GO" id="GO:0005737">
    <property type="term" value="C:cytoplasm"/>
    <property type="evidence" value="ECO:0007669"/>
    <property type="project" value="UniProtKB-SubCell"/>
</dbReference>
<evidence type="ECO:0000313" key="10">
    <source>
        <dbReference type="Proteomes" id="UP001630127"/>
    </source>
</evidence>
<dbReference type="SUPFAM" id="SSF57850">
    <property type="entry name" value="RING/U-box"/>
    <property type="match status" value="1"/>
</dbReference>
<evidence type="ECO:0000256" key="7">
    <source>
        <dbReference type="SAM" id="MobiDB-lite"/>
    </source>
</evidence>
<feature type="region of interest" description="Disordered" evidence="7">
    <location>
        <begin position="170"/>
        <end position="193"/>
    </location>
</feature>
<feature type="domain" description="RING-type" evidence="8">
    <location>
        <begin position="242"/>
        <end position="288"/>
    </location>
</feature>
<keyword evidence="2" id="KW-0963">Cytoplasm</keyword>
<protein>
    <recommendedName>
        <fullName evidence="8">RING-type domain-containing protein</fullName>
    </recommendedName>
</protein>
<dbReference type="InterPro" id="IPR039739">
    <property type="entry name" value="MAG2/RNF10"/>
</dbReference>
<organism evidence="9 10">
    <name type="scientific">Cinchona calisaya</name>
    <dbReference type="NCBI Taxonomy" id="153742"/>
    <lineage>
        <taxon>Eukaryota</taxon>
        <taxon>Viridiplantae</taxon>
        <taxon>Streptophyta</taxon>
        <taxon>Embryophyta</taxon>
        <taxon>Tracheophyta</taxon>
        <taxon>Spermatophyta</taxon>
        <taxon>Magnoliopsida</taxon>
        <taxon>eudicotyledons</taxon>
        <taxon>Gunneridae</taxon>
        <taxon>Pentapetalae</taxon>
        <taxon>asterids</taxon>
        <taxon>lamiids</taxon>
        <taxon>Gentianales</taxon>
        <taxon>Rubiaceae</taxon>
        <taxon>Cinchonoideae</taxon>
        <taxon>Cinchoneae</taxon>
        <taxon>Cinchona</taxon>
    </lineage>
</organism>
<feature type="region of interest" description="Disordered" evidence="7">
    <location>
        <begin position="118"/>
        <end position="156"/>
    </location>
</feature>
<keyword evidence="3" id="KW-0479">Metal-binding</keyword>
<evidence type="ECO:0000256" key="4">
    <source>
        <dbReference type="ARBA" id="ARBA00022771"/>
    </source>
</evidence>
<feature type="region of interest" description="Disordered" evidence="7">
    <location>
        <begin position="1"/>
        <end position="101"/>
    </location>
</feature>
<evidence type="ECO:0000313" key="9">
    <source>
        <dbReference type="EMBL" id="KAL3526249.1"/>
    </source>
</evidence>
<dbReference type="CDD" id="cd16536">
    <property type="entry name" value="RING-HC_RNF10"/>
    <property type="match status" value="1"/>
</dbReference>
<evidence type="ECO:0000256" key="3">
    <source>
        <dbReference type="ARBA" id="ARBA00022723"/>
    </source>
</evidence>
<keyword evidence="10" id="KW-1185">Reference proteome</keyword>
<dbReference type="InterPro" id="IPR001841">
    <property type="entry name" value="Znf_RING"/>
</dbReference>
<feature type="compositionally biased region" description="Low complexity" evidence="7">
    <location>
        <begin position="34"/>
        <end position="61"/>
    </location>
</feature>
<feature type="compositionally biased region" description="Basic and acidic residues" evidence="7">
    <location>
        <begin position="729"/>
        <end position="738"/>
    </location>
</feature>
<gene>
    <name evidence="9" type="ORF">ACH5RR_010905</name>
</gene>
<dbReference type="PROSITE" id="PS50089">
    <property type="entry name" value="ZF_RING_2"/>
    <property type="match status" value="1"/>
</dbReference>
<dbReference type="PANTHER" id="PTHR12983:SF9">
    <property type="entry name" value="E3 UBIQUITIN-PROTEIN LIGASE RNF10"/>
    <property type="match status" value="1"/>
</dbReference>
<evidence type="ECO:0000256" key="6">
    <source>
        <dbReference type="PROSITE-ProRule" id="PRU00175"/>
    </source>
</evidence>
<dbReference type="Proteomes" id="UP001630127">
    <property type="component" value="Unassembled WGS sequence"/>
</dbReference>
<comment type="subcellular location">
    <subcellularLocation>
        <location evidence="1">Cytoplasm</location>
    </subcellularLocation>
</comment>
<dbReference type="InterPro" id="IPR013083">
    <property type="entry name" value="Znf_RING/FYVE/PHD"/>
</dbReference>
<dbReference type="PROSITE" id="PS00518">
    <property type="entry name" value="ZF_RING_1"/>
    <property type="match status" value="1"/>
</dbReference>
<dbReference type="EMBL" id="JBJUIK010000005">
    <property type="protein sequence ID" value="KAL3526249.1"/>
    <property type="molecule type" value="Genomic_DNA"/>
</dbReference>